<dbReference type="PANTHER" id="PTHR13344">
    <property type="entry name" value="NADH-UBIQUINONE OXIDOREDUCTASE"/>
    <property type="match status" value="1"/>
</dbReference>
<evidence type="ECO:0000256" key="12">
    <source>
        <dbReference type="ARBA" id="ARBA00023157"/>
    </source>
</evidence>
<keyword evidence="14" id="KW-0143">Chaperone</keyword>
<dbReference type="GO" id="GO:0006325">
    <property type="term" value="P:chromatin organization"/>
    <property type="evidence" value="ECO:0007669"/>
    <property type="project" value="InterPro"/>
</dbReference>
<proteinExistence type="inferred from homology"/>
<comment type="caution">
    <text evidence="17">The sequence shown here is derived from an EMBL/GenBank/DDBJ whole genome shotgun (WGS) entry which is preliminary data.</text>
</comment>
<evidence type="ECO:0000256" key="2">
    <source>
        <dbReference type="ARBA" id="ARBA00004123"/>
    </source>
</evidence>
<dbReference type="GO" id="GO:0005739">
    <property type="term" value="C:mitochondrion"/>
    <property type="evidence" value="ECO:0007669"/>
    <property type="project" value="UniProtKB-SubCell"/>
</dbReference>
<evidence type="ECO:0000256" key="11">
    <source>
        <dbReference type="ARBA" id="ARBA00023128"/>
    </source>
</evidence>
<dbReference type="Proteomes" id="UP000236333">
    <property type="component" value="Unassembled WGS sequence"/>
</dbReference>
<keyword evidence="18" id="KW-1185">Reference proteome</keyword>
<comment type="function">
    <text evidence="1">Accessory subunit of the mitochondrial membrane respiratory chain NADH dehydrogenase (Complex I), that is believed not to be involved in catalysis. Complex I functions in the transfer of electrons from NADH to the respiratory chain. The immediate electron acceptor for the enzyme is believed to be ubiquinone.</text>
</comment>
<evidence type="ECO:0000313" key="17">
    <source>
        <dbReference type="EMBL" id="PNH02103.1"/>
    </source>
</evidence>
<evidence type="ECO:0000256" key="6">
    <source>
        <dbReference type="ARBA" id="ARBA00022448"/>
    </source>
</evidence>
<keyword evidence="10" id="KW-0805">Transcription regulation</keyword>
<dbReference type="InterPro" id="IPR016680">
    <property type="entry name" value="NDUFA8"/>
</dbReference>
<evidence type="ECO:0000256" key="7">
    <source>
        <dbReference type="ARBA" id="ARBA00022660"/>
    </source>
</evidence>
<evidence type="ECO:0000256" key="1">
    <source>
        <dbReference type="ARBA" id="ARBA00003195"/>
    </source>
</evidence>
<dbReference type="OrthoDB" id="276296at2759"/>
<evidence type="ECO:0000256" key="10">
    <source>
        <dbReference type="ARBA" id="ARBA00023015"/>
    </source>
</evidence>
<dbReference type="EMBL" id="PGGS01000721">
    <property type="protein sequence ID" value="PNH02103.1"/>
    <property type="molecule type" value="Genomic_DNA"/>
</dbReference>
<dbReference type="InterPro" id="IPR006818">
    <property type="entry name" value="ASF1-like"/>
</dbReference>
<dbReference type="AlphaFoldDB" id="A0A2J7ZPA4"/>
<keyword evidence="11" id="KW-0496">Mitochondrion</keyword>
<keyword evidence="13" id="KW-0804">Transcription</keyword>
<comment type="similarity">
    <text evidence="4">Belongs to the ASF1 family.</text>
</comment>
<comment type="subcellular location">
    <subcellularLocation>
        <location evidence="3">Mitochondrion</location>
    </subcellularLocation>
    <subcellularLocation>
        <location evidence="2">Nucleus</location>
    </subcellularLocation>
</comment>
<evidence type="ECO:0000313" key="18">
    <source>
        <dbReference type="Proteomes" id="UP000236333"/>
    </source>
</evidence>
<keyword evidence="6" id="KW-0813">Transport</keyword>
<evidence type="ECO:0000256" key="3">
    <source>
        <dbReference type="ARBA" id="ARBA00004173"/>
    </source>
</evidence>
<dbReference type="Pfam" id="PF04729">
    <property type="entry name" value="ASF1_hist_chap"/>
    <property type="match status" value="1"/>
</dbReference>
<feature type="region of interest" description="Disordered" evidence="16">
    <location>
        <begin position="54"/>
        <end position="124"/>
    </location>
</feature>
<organism evidence="17 18">
    <name type="scientific">Tetrabaena socialis</name>
    <dbReference type="NCBI Taxonomy" id="47790"/>
    <lineage>
        <taxon>Eukaryota</taxon>
        <taxon>Viridiplantae</taxon>
        <taxon>Chlorophyta</taxon>
        <taxon>core chlorophytes</taxon>
        <taxon>Chlorophyceae</taxon>
        <taxon>CS clade</taxon>
        <taxon>Chlamydomonadales</taxon>
        <taxon>Tetrabaenaceae</taxon>
        <taxon>Tetrabaena</taxon>
    </lineage>
</organism>
<sequence>MEPPRTGLGDGSAGGKGRAPLVLAAEMREEPPEQPLIDQLQRSILADHPRVTRYAVPFDEPEPMDGGAQPMDEEMTGATSAEEQGPAAGGQGAAAGGPDAAFQGPGGFYEAQPAAAFDGHGQPAQQQLYQPGVASFDNSLAMSSTVRVPYSHELYAMSRHIVFRAEKEHKAAVECKGKHDWPEDCRPESEALVRATNKLYKEIMEKSPSEFKDYAQCLDWYGTQRPRTPAILHQFSAAEVCFCGRALDGRIKGP</sequence>
<evidence type="ECO:0000256" key="13">
    <source>
        <dbReference type="ARBA" id="ARBA00023163"/>
    </source>
</evidence>
<keyword evidence="8" id="KW-0677">Repeat</keyword>
<dbReference type="SUPFAM" id="SSF101546">
    <property type="entry name" value="ASF1-like"/>
    <property type="match status" value="1"/>
</dbReference>
<keyword evidence="7" id="KW-0679">Respiratory chain</keyword>
<evidence type="ECO:0000256" key="16">
    <source>
        <dbReference type="SAM" id="MobiDB-lite"/>
    </source>
</evidence>
<dbReference type="InterPro" id="IPR036747">
    <property type="entry name" value="ASF1-like_sf"/>
</dbReference>
<dbReference type="GO" id="GO:0005634">
    <property type="term" value="C:nucleus"/>
    <property type="evidence" value="ECO:0007669"/>
    <property type="project" value="UniProtKB-SubCell"/>
</dbReference>
<dbReference type="Gene3D" id="2.60.40.1490">
    <property type="entry name" value="Histone chaperone ASF1-like"/>
    <property type="match status" value="1"/>
</dbReference>
<feature type="region of interest" description="Disordered" evidence="16">
    <location>
        <begin position="1"/>
        <end position="35"/>
    </location>
</feature>
<evidence type="ECO:0000256" key="9">
    <source>
        <dbReference type="ARBA" id="ARBA00022982"/>
    </source>
</evidence>
<keyword evidence="12" id="KW-1015">Disulfide bond</keyword>
<keyword evidence="9" id="KW-0249">Electron transport</keyword>
<evidence type="ECO:0000256" key="8">
    <source>
        <dbReference type="ARBA" id="ARBA00022737"/>
    </source>
</evidence>
<evidence type="ECO:0000256" key="4">
    <source>
        <dbReference type="ARBA" id="ARBA00006051"/>
    </source>
</evidence>
<comment type="similarity">
    <text evidence="5">Belongs to the complex I NDUFA8 subunit family.</text>
</comment>
<protein>
    <submittedName>
        <fullName evidence="17">Uncharacterized protein</fullName>
    </submittedName>
</protein>
<accession>A0A2J7ZPA4</accession>
<evidence type="ECO:0000256" key="5">
    <source>
        <dbReference type="ARBA" id="ARBA00010705"/>
    </source>
</evidence>
<evidence type="ECO:0000256" key="15">
    <source>
        <dbReference type="ARBA" id="ARBA00023242"/>
    </source>
</evidence>
<gene>
    <name evidence="17" type="ORF">TSOC_011953</name>
</gene>
<dbReference type="PANTHER" id="PTHR13344:SF0">
    <property type="entry name" value="NADH DEHYDROGENASE [UBIQUINONE] 1 ALPHA SUBCOMPLEX SUBUNIT 8"/>
    <property type="match status" value="1"/>
</dbReference>
<keyword evidence="15" id="KW-0539">Nucleus</keyword>
<dbReference type="GO" id="GO:0006120">
    <property type="term" value="P:mitochondrial electron transport, NADH to ubiquinone"/>
    <property type="evidence" value="ECO:0007669"/>
    <property type="project" value="InterPro"/>
</dbReference>
<feature type="compositionally biased region" description="Gly residues" evidence="16">
    <location>
        <begin position="8"/>
        <end position="17"/>
    </location>
</feature>
<name>A0A2J7ZPA4_9CHLO</name>
<evidence type="ECO:0000256" key="14">
    <source>
        <dbReference type="ARBA" id="ARBA00023186"/>
    </source>
</evidence>
<reference evidence="17 18" key="1">
    <citation type="journal article" date="2017" name="Mol. Biol. Evol.">
        <title>The 4-celled Tetrabaena socialis nuclear genome reveals the essential components for genetic control of cell number at the origin of multicellularity in the volvocine lineage.</title>
        <authorList>
            <person name="Featherston J."/>
            <person name="Arakaki Y."/>
            <person name="Hanschen E.R."/>
            <person name="Ferris P.J."/>
            <person name="Michod R.E."/>
            <person name="Olson B.J.S.C."/>
            <person name="Nozaki H."/>
            <person name="Durand P.M."/>
        </authorList>
    </citation>
    <scope>NUCLEOTIDE SEQUENCE [LARGE SCALE GENOMIC DNA]</scope>
    <source>
        <strain evidence="17 18">NIES-571</strain>
    </source>
</reference>